<accession>A0A225VHT8</accession>
<dbReference type="OrthoDB" id="167658at2759"/>
<dbReference type="Pfam" id="PF03732">
    <property type="entry name" value="Retrotrans_gag"/>
    <property type="match status" value="1"/>
</dbReference>
<reference evidence="3" key="1">
    <citation type="submission" date="2017-03" db="EMBL/GenBank/DDBJ databases">
        <title>Phytopthora megakarya and P. palmivora, two closely related causual agents of cacao black pod achieved similar genome size and gene model numbers by different mechanisms.</title>
        <authorList>
            <person name="Ali S."/>
            <person name="Shao J."/>
            <person name="Larry D.J."/>
            <person name="Kronmiller B."/>
            <person name="Shen D."/>
            <person name="Strem M.D."/>
            <person name="Melnick R.L."/>
            <person name="Guiltinan M.J."/>
            <person name="Tyler B.M."/>
            <person name="Meinhardt L.W."/>
            <person name="Bailey B.A."/>
        </authorList>
    </citation>
    <scope>NUCLEOTIDE SEQUENCE [LARGE SCALE GENOMIC DNA]</scope>
    <source>
        <strain evidence="3">zdho120</strain>
    </source>
</reference>
<keyword evidence="3" id="KW-1185">Reference proteome</keyword>
<dbReference type="AlphaFoldDB" id="A0A225VHT8"/>
<proteinExistence type="predicted"/>
<evidence type="ECO:0000313" key="3">
    <source>
        <dbReference type="Proteomes" id="UP000198211"/>
    </source>
</evidence>
<comment type="caution">
    <text evidence="2">The sequence shown here is derived from an EMBL/GenBank/DDBJ whole genome shotgun (WGS) entry which is preliminary data.</text>
</comment>
<dbReference type="EMBL" id="NBNE01005014">
    <property type="protein sequence ID" value="OWZ04347.1"/>
    <property type="molecule type" value="Genomic_DNA"/>
</dbReference>
<organism evidence="2 3">
    <name type="scientific">Phytophthora megakarya</name>
    <dbReference type="NCBI Taxonomy" id="4795"/>
    <lineage>
        <taxon>Eukaryota</taxon>
        <taxon>Sar</taxon>
        <taxon>Stramenopiles</taxon>
        <taxon>Oomycota</taxon>
        <taxon>Peronosporomycetes</taxon>
        <taxon>Peronosporales</taxon>
        <taxon>Peronosporaceae</taxon>
        <taxon>Phytophthora</taxon>
    </lineage>
</organism>
<name>A0A225VHT8_9STRA</name>
<dbReference type="Proteomes" id="UP000198211">
    <property type="component" value="Unassembled WGS sequence"/>
</dbReference>
<protein>
    <recommendedName>
        <fullName evidence="1">Retrotransposon gag domain-containing protein</fullName>
    </recommendedName>
</protein>
<evidence type="ECO:0000313" key="2">
    <source>
        <dbReference type="EMBL" id="OWZ04347.1"/>
    </source>
</evidence>
<feature type="domain" description="Retrotransposon gag" evidence="1">
    <location>
        <begin position="2"/>
        <end position="87"/>
    </location>
</feature>
<dbReference type="InterPro" id="IPR005162">
    <property type="entry name" value="Retrotrans_gag_dom"/>
</dbReference>
<gene>
    <name evidence="2" type="ORF">PHMEG_00023766</name>
</gene>
<sequence length="311" mass="34909">MVSNLRGQAAAWFTTQQKNIVSISEVATALRKKFIPADLQKRLRDKLYALEQPEGGGDLAEYITRYRQLISQVTQMSELDHIKLFYRRCDTGAETVFVALEYELTHMAITSHDRTKKRQQREVSDGPELMEIGNTSFMDRSECMHRILCFHCKSSGHPMCDCRSGGGRTSSQQAPRRSYSYGNSQRYNVQKFQQGNIASPAQSGASADTTELLFDHLTVNAISMISGTRTESSPVRKKGTVSLHRSPVTFLLDSDADHNVMRCGLAGTVVRRKCVQIERFDDQTTEDVVNAVEADIGMEQYGFPSPSVHRV</sequence>
<evidence type="ECO:0000259" key="1">
    <source>
        <dbReference type="Pfam" id="PF03732"/>
    </source>
</evidence>